<evidence type="ECO:0000313" key="1">
    <source>
        <dbReference type="Ensembl" id="ENSCJAP00000083605.1"/>
    </source>
</evidence>
<proteinExistence type="predicted"/>
<dbReference type="Ensembl" id="ENSCJAT00000140789.1">
    <property type="protein sequence ID" value="ENSCJAP00000083605.1"/>
    <property type="gene ID" value="ENSCJAG00000073006.1"/>
</dbReference>
<protein>
    <submittedName>
        <fullName evidence="1">Uncharacterized protein</fullName>
    </submittedName>
</protein>
<sequence>MVGSVLLVSVTQKQDAINGCSGGRNGKCSTLPGSYSAPRVSLCGPAKSAVVSSGLTATSCLPDSSSSHATAFQVAWTTGAHHHTWLIFVVLVETGFCHAGQAGLELLTSSDPPASASQGAVITGVSHCIHPLKSFLNIECSCLKKKSITCVCFGLALILTILSAYTN</sequence>
<dbReference type="PANTHER" id="PTHR12138">
    <property type="entry name" value="PRIMATE-EXPANDED PROTEIN FAMILY"/>
    <property type="match status" value="1"/>
</dbReference>
<reference evidence="1 2" key="1">
    <citation type="submission" date="2009-03" db="EMBL/GenBank/DDBJ databases">
        <authorList>
            <person name="Warren W."/>
            <person name="Ye L."/>
            <person name="Minx P."/>
            <person name="Worley K."/>
            <person name="Gibbs R."/>
            <person name="Wilson R.K."/>
        </authorList>
    </citation>
    <scope>NUCLEOTIDE SEQUENCE [LARGE SCALE GENOMIC DNA]</scope>
</reference>
<dbReference type="PRINTS" id="PR02045">
    <property type="entry name" value="F138DOMAIN"/>
</dbReference>
<accession>A0A8I3WMJ6</accession>
<reference evidence="1" key="2">
    <citation type="submission" date="2025-08" db="UniProtKB">
        <authorList>
            <consortium name="Ensembl"/>
        </authorList>
    </citation>
    <scope>IDENTIFICATION</scope>
</reference>
<dbReference type="PANTHER" id="PTHR12138:SF152">
    <property type="entry name" value="C2H2-TYPE DOMAIN-CONTAINING PROTEIN"/>
    <property type="match status" value="1"/>
</dbReference>
<dbReference type="AlphaFoldDB" id="A0A8I3WMJ6"/>
<evidence type="ECO:0000313" key="2">
    <source>
        <dbReference type="Proteomes" id="UP000008225"/>
    </source>
</evidence>
<reference evidence="1" key="3">
    <citation type="submission" date="2025-09" db="UniProtKB">
        <authorList>
            <consortium name="Ensembl"/>
        </authorList>
    </citation>
    <scope>IDENTIFICATION</scope>
</reference>
<organism evidence="1 2">
    <name type="scientific">Callithrix jacchus</name>
    <name type="common">White-tufted-ear marmoset</name>
    <name type="synonym">Simia Jacchus</name>
    <dbReference type="NCBI Taxonomy" id="9483"/>
    <lineage>
        <taxon>Eukaryota</taxon>
        <taxon>Metazoa</taxon>
        <taxon>Chordata</taxon>
        <taxon>Craniata</taxon>
        <taxon>Vertebrata</taxon>
        <taxon>Euteleostomi</taxon>
        <taxon>Mammalia</taxon>
        <taxon>Eutheria</taxon>
        <taxon>Euarchontoglires</taxon>
        <taxon>Primates</taxon>
        <taxon>Haplorrhini</taxon>
        <taxon>Platyrrhini</taxon>
        <taxon>Cebidae</taxon>
        <taxon>Callitrichinae</taxon>
        <taxon>Callithrix</taxon>
        <taxon>Callithrix</taxon>
    </lineage>
</organism>
<dbReference type="GeneTree" id="ENSGT01120000271815"/>
<keyword evidence="2" id="KW-1185">Reference proteome</keyword>
<name>A0A8I3WMJ6_CALJA</name>
<dbReference type="Proteomes" id="UP000008225">
    <property type="component" value="Chromosome 4"/>
</dbReference>